<reference evidence="1" key="1">
    <citation type="journal article" date="2015" name="Nature">
        <title>Complex archaea that bridge the gap between prokaryotes and eukaryotes.</title>
        <authorList>
            <person name="Spang A."/>
            <person name="Saw J.H."/>
            <person name="Jorgensen S.L."/>
            <person name="Zaremba-Niedzwiedzka K."/>
            <person name="Martijn J."/>
            <person name="Lind A.E."/>
            <person name="van Eijk R."/>
            <person name="Schleper C."/>
            <person name="Guy L."/>
            <person name="Ettema T.J."/>
        </authorList>
    </citation>
    <scope>NUCLEOTIDE SEQUENCE</scope>
</reference>
<evidence type="ECO:0000313" key="1">
    <source>
        <dbReference type="EMBL" id="KKK62609.1"/>
    </source>
</evidence>
<protein>
    <submittedName>
        <fullName evidence="1">Uncharacterized protein</fullName>
    </submittedName>
</protein>
<proteinExistence type="predicted"/>
<dbReference type="EMBL" id="LAZR01061912">
    <property type="protein sequence ID" value="KKK62609.1"/>
    <property type="molecule type" value="Genomic_DNA"/>
</dbReference>
<comment type="caution">
    <text evidence="1">The sequence shown here is derived from an EMBL/GenBank/DDBJ whole genome shotgun (WGS) entry which is preliminary data.</text>
</comment>
<sequence length="101" mass="10396">MARQNKIPLDAIVATLTDSAWIGVGHLSQLSVHVFGIVSTDIVQIEGSNEDTPTNGIKIGADVTADELRGIDPIPDKLRVRITAVAGGGTITAIVAGNVAP</sequence>
<name>A0A0F8Z868_9ZZZZ</name>
<organism evidence="1">
    <name type="scientific">marine sediment metagenome</name>
    <dbReference type="NCBI Taxonomy" id="412755"/>
    <lineage>
        <taxon>unclassified sequences</taxon>
        <taxon>metagenomes</taxon>
        <taxon>ecological metagenomes</taxon>
    </lineage>
</organism>
<accession>A0A0F8Z868</accession>
<gene>
    <name evidence="1" type="ORF">LCGC14_3002620</name>
</gene>
<dbReference type="AlphaFoldDB" id="A0A0F8Z868"/>